<dbReference type="GO" id="GO:0008270">
    <property type="term" value="F:zinc ion binding"/>
    <property type="evidence" value="ECO:0007669"/>
    <property type="project" value="InterPro"/>
</dbReference>
<dbReference type="PANTHER" id="PTHR37984">
    <property type="entry name" value="PROTEIN CBG26694"/>
    <property type="match status" value="1"/>
</dbReference>
<dbReference type="FunFam" id="3.30.70.270:FF:000020">
    <property type="entry name" value="Transposon Tf2-6 polyprotein-like Protein"/>
    <property type="match status" value="1"/>
</dbReference>
<dbReference type="Pfam" id="PF17919">
    <property type="entry name" value="RT_RNaseH_2"/>
    <property type="match status" value="1"/>
</dbReference>
<reference evidence="2" key="1">
    <citation type="submission" date="2020-04" db="EMBL/GenBank/DDBJ databases">
        <authorList>
            <person name="Alioto T."/>
            <person name="Alioto T."/>
            <person name="Gomez Garrido J."/>
        </authorList>
    </citation>
    <scope>NUCLEOTIDE SEQUENCE</scope>
    <source>
        <strain evidence="2">A484AB</strain>
    </source>
</reference>
<dbReference type="SMART" id="SM00343">
    <property type="entry name" value="ZnF_C2HC"/>
    <property type="match status" value="2"/>
</dbReference>
<dbReference type="Proteomes" id="UP001152795">
    <property type="component" value="Unassembled WGS sequence"/>
</dbReference>
<dbReference type="Gene3D" id="1.10.340.70">
    <property type="match status" value="1"/>
</dbReference>
<dbReference type="SUPFAM" id="SSF53098">
    <property type="entry name" value="Ribonuclease H-like"/>
    <property type="match status" value="1"/>
</dbReference>
<dbReference type="InterPro" id="IPR001878">
    <property type="entry name" value="Znf_CCHC"/>
</dbReference>
<dbReference type="Gene3D" id="4.10.60.10">
    <property type="entry name" value="Zinc finger, CCHC-type"/>
    <property type="match status" value="1"/>
</dbReference>
<dbReference type="Gene3D" id="3.30.420.10">
    <property type="entry name" value="Ribonuclease H-like superfamily/Ribonuclease H"/>
    <property type="match status" value="1"/>
</dbReference>
<gene>
    <name evidence="2" type="ORF">PACLA_8A045276</name>
</gene>
<dbReference type="Pfam" id="PF00665">
    <property type="entry name" value="rve"/>
    <property type="match status" value="1"/>
</dbReference>
<dbReference type="EMBL" id="CACRXK020008797">
    <property type="protein sequence ID" value="CAB4015662.1"/>
    <property type="molecule type" value="Genomic_DNA"/>
</dbReference>
<dbReference type="GO" id="GO:0015074">
    <property type="term" value="P:DNA integration"/>
    <property type="evidence" value="ECO:0007669"/>
    <property type="project" value="InterPro"/>
</dbReference>
<dbReference type="InterPro" id="IPR012337">
    <property type="entry name" value="RNaseH-like_sf"/>
</dbReference>
<dbReference type="Gene3D" id="3.10.10.10">
    <property type="entry name" value="HIV Type 1 Reverse Transcriptase, subunit A, domain 1"/>
    <property type="match status" value="1"/>
</dbReference>
<dbReference type="GO" id="GO:0003676">
    <property type="term" value="F:nucleic acid binding"/>
    <property type="evidence" value="ECO:0007669"/>
    <property type="project" value="InterPro"/>
</dbReference>
<dbReference type="InterPro" id="IPR043502">
    <property type="entry name" value="DNA/RNA_pol_sf"/>
</dbReference>
<dbReference type="FunFam" id="3.10.20.370:FF:000001">
    <property type="entry name" value="Retrovirus-related Pol polyprotein from transposon 17.6-like protein"/>
    <property type="match status" value="1"/>
</dbReference>
<keyword evidence="3" id="KW-1185">Reference proteome</keyword>
<dbReference type="Pfam" id="PF00078">
    <property type="entry name" value="RVT_1"/>
    <property type="match status" value="1"/>
</dbReference>
<dbReference type="SUPFAM" id="SSF56672">
    <property type="entry name" value="DNA/RNA polymerases"/>
    <property type="match status" value="1"/>
</dbReference>
<dbReference type="CDD" id="cd09274">
    <property type="entry name" value="RNase_HI_RT_Ty3"/>
    <property type="match status" value="1"/>
</dbReference>
<proteinExistence type="predicted"/>
<evidence type="ECO:0000313" key="2">
    <source>
        <dbReference type="EMBL" id="CAB4015662.1"/>
    </source>
</evidence>
<dbReference type="Gene3D" id="3.30.70.270">
    <property type="match status" value="2"/>
</dbReference>
<evidence type="ECO:0000256" key="1">
    <source>
        <dbReference type="SAM" id="MobiDB-lite"/>
    </source>
</evidence>
<dbReference type="InterPro" id="IPR000477">
    <property type="entry name" value="RT_dom"/>
</dbReference>
<dbReference type="Pfam" id="PF17921">
    <property type="entry name" value="Integrase_H2C2"/>
    <property type="match status" value="1"/>
</dbReference>
<dbReference type="OrthoDB" id="10063139at2759"/>
<dbReference type="InterPro" id="IPR001584">
    <property type="entry name" value="Integrase_cat-core"/>
</dbReference>
<dbReference type="InterPro" id="IPR043128">
    <property type="entry name" value="Rev_trsase/Diguanyl_cyclase"/>
</dbReference>
<dbReference type="PROSITE" id="PS50878">
    <property type="entry name" value="RT_POL"/>
    <property type="match status" value="1"/>
</dbReference>
<dbReference type="CDD" id="cd01647">
    <property type="entry name" value="RT_LTR"/>
    <property type="match status" value="1"/>
</dbReference>
<dbReference type="PANTHER" id="PTHR37984:SF11">
    <property type="entry name" value="INTEGRASE CATALYTIC DOMAIN-CONTAINING PROTEIN"/>
    <property type="match status" value="1"/>
</dbReference>
<dbReference type="InterPro" id="IPR041577">
    <property type="entry name" value="RT_RNaseH_2"/>
</dbReference>
<comment type="caution">
    <text evidence="2">The sequence shown here is derived from an EMBL/GenBank/DDBJ whole genome shotgun (WGS) entry which is preliminary data.</text>
</comment>
<dbReference type="FunFam" id="1.10.340.70:FF:000004">
    <property type="entry name" value="Retrovirus-related Pol polyprotein from transposon 297-like Protein"/>
    <property type="match status" value="1"/>
</dbReference>
<accession>A0A7D9IRS1</accession>
<evidence type="ECO:0000313" key="3">
    <source>
        <dbReference type="Proteomes" id="UP001152795"/>
    </source>
</evidence>
<dbReference type="InterPro" id="IPR036397">
    <property type="entry name" value="RNaseH_sf"/>
</dbReference>
<dbReference type="Gene3D" id="3.10.20.370">
    <property type="match status" value="1"/>
</dbReference>
<sequence>MATSSTAATATKGPKLKVLPFDPHGDRLDLGKRWEKWFERFERDLKYNGCDPSKTPEIAKMALLIYAGTEVEDLHDTLPEPSRPEGTEEENWTAYEQSKTKLKIHFSPKQCNDFAIFELLRMKIESSESITSYAMRLRKAASKCDFTNWSAEKMIKSLIISNMQDDTLRLKFLQKDRTLDQILDIARKKEDAVARSKVIDRDSRQVVNKVGAKRNQPLQQKGTTDQCNRCGHENHFPASECPAISRICNYCKKKGHYASKCFKKQKEAGIKRIEAEPQTDTGTDTNSDTDEYDTAKIELVNNLGMREKPSLMRVRTNDQEVLWQPDTGTQKDVWDEAHFRSFKEKTRGEVKLTPTNIKLFAYGGKTPLAVIGSFKAVLTAGDRTVDTEIYVTSEPSAYPLLSEQSAKQLQLIRYNEKFLVKRVSEPCKKVLAMTRRQKIADMIMDNPEVFTGKIGKAKTNEVSLMIDDSVTPVVQKQRRIPVNLSERAESKIQDLLDQDIIERVPDNQPRSWVSPPVIAPKPDSNDIRFCIDMRMANKAIQRPYTQIPTMADIVNKFQGAERFTKLDLKEAYHQFVLDEQSRNITTFYGPDGLYRYKRLNYGTKSAQDILQLEMHKMLSGIPSQVNIADDILIGGSVEEHDAALQKVLSALTSNGITVNPDKCVFDVEEVRFVGLVFNKQGIKPDPKNVKNLQDASQPTSKVELRSFLGMAGFSERFIPNFASIVHPLRQQLKENIWAWDEKCQEAFTKLQASLSEFSLLHHYVIGHDTELVVDASITGLGAVLVQRASKTEAFHPVMYKSRSLKEVETRYSATEREALAVRWACRKLRKYLLGAPKFRIVTDHRPLTYMFHKLCGELPPRVENFVMDVQEFEYEIVYRPGKTCIADYMSRHHVDRAGSSRVFEIEAAAESVVESGCCHALNEQGTVTVEDIRAEGERCEVYQRLVKAIKSGISDNDEDLKPYMVPEIKHDLSVVNGVVCRGSRVVVPIALQKRVVELSHRAHQGISKAKHFLRTFCWFPGMDKAVENQVRGCLPCQAVQPPNNDQPIKPSELPIGPWQYVEMDFQGPYPNGEYIFIMIDRYSRWPEMAWFRNAPNANTTIAAMEKIFTNKGVPAVCQSDNGSPFQSKEMEQFAQSSGYRHHHITPEWPRANGTVERFNRSMKEALQAATLEGKSLRDASQRFLQMYRSTPHSATGVSPHAALHGGREMRTVLPLMTPTDHVIDRIRDQRYKAKMRNGLRPHKLRVGDSVIVKQTKVNKLTPTFNPTPLRITEVQGSRITAREINGTWTITRDASYFRKIASDTRADNEDDQDVSDERDGERKQGEPTGDAG</sequence>
<dbReference type="InterPro" id="IPR041588">
    <property type="entry name" value="Integrase_H2C2"/>
</dbReference>
<dbReference type="FunFam" id="3.30.420.10:FF:000063">
    <property type="entry name" value="Retrovirus-related Pol polyprotein from transposon 297-like Protein"/>
    <property type="match status" value="1"/>
</dbReference>
<dbReference type="InterPro" id="IPR050951">
    <property type="entry name" value="Retrovirus_Pol_polyprotein"/>
</dbReference>
<protein>
    <submittedName>
        <fullName evidence="2">Uncharacterized protein</fullName>
    </submittedName>
</protein>
<feature type="region of interest" description="Disordered" evidence="1">
    <location>
        <begin position="1300"/>
        <end position="1332"/>
    </location>
</feature>
<dbReference type="PROSITE" id="PS50994">
    <property type="entry name" value="INTEGRASE"/>
    <property type="match status" value="1"/>
</dbReference>
<organism evidence="2 3">
    <name type="scientific">Paramuricea clavata</name>
    <name type="common">Red gorgonian</name>
    <name type="synonym">Violescent sea-whip</name>
    <dbReference type="NCBI Taxonomy" id="317549"/>
    <lineage>
        <taxon>Eukaryota</taxon>
        <taxon>Metazoa</taxon>
        <taxon>Cnidaria</taxon>
        <taxon>Anthozoa</taxon>
        <taxon>Octocorallia</taxon>
        <taxon>Malacalcyonacea</taxon>
        <taxon>Plexauridae</taxon>
        <taxon>Paramuricea</taxon>
    </lineage>
</organism>
<name>A0A7D9IRS1_PARCT</name>
<feature type="compositionally biased region" description="Basic and acidic residues" evidence="1">
    <location>
        <begin position="1315"/>
        <end position="1325"/>
    </location>
</feature>